<proteinExistence type="inferred from homology"/>
<dbReference type="EMBL" id="QREH01000001">
    <property type="protein sequence ID" value="REE02260.1"/>
    <property type="molecule type" value="Genomic_DNA"/>
</dbReference>
<evidence type="ECO:0000256" key="4">
    <source>
        <dbReference type="ARBA" id="ARBA00023145"/>
    </source>
</evidence>
<dbReference type="GO" id="GO:0016740">
    <property type="term" value="F:transferase activity"/>
    <property type="evidence" value="ECO:0007669"/>
    <property type="project" value="UniProtKB-KW"/>
</dbReference>
<evidence type="ECO:0000256" key="5">
    <source>
        <dbReference type="SAM" id="MobiDB-lite"/>
    </source>
</evidence>
<feature type="region of interest" description="Disordered" evidence="5">
    <location>
        <begin position="22"/>
        <end position="74"/>
    </location>
</feature>
<feature type="signal peptide" evidence="6">
    <location>
        <begin position="1"/>
        <end position="23"/>
    </location>
</feature>
<dbReference type="Gene3D" id="3.60.20.40">
    <property type="match status" value="1"/>
</dbReference>
<evidence type="ECO:0000256" key="3">
    <source>
        <dbReference type="ARBA" id="ARBA00022801"/>
    </source>
</evidence>
<keyword evidence="8" id="KW-1185">Reference proteome</keyword>
<evidence type="ECO:0000313" key="7">
    <source>
        <dbReference type="EMBL" id="REE02260.1"/>
    </source>
</evidence>
<evidence type="ECO:0000313" key="8">
    <source>
        <dbReference type="Proteomes" id="UP000256727"/>
    </source>
</evidence>
<dbReference type="PANTHER" id="PTHR43199">
    <property type="entry name" value="GLUTATHIONE HYDROLASE"/>
    <property type="match status" value="1"/>
</dbReference>
<dbReference type="InterPro" id="IPR043137">
    <property type="entry name" value="GGT_ssub_C"/>
</dbReference>
<dbReference type="InterPro" id="IPR051792">
    <property type="entry name" value="GGT_bact"/>
</dbReference>
<evidence type="ECO:0000256" key="6">
    <source>
        <dbReference type="SAM" id="SignalP"/>
    </source>
</evidence>
<gene>
    <name evidence="7" type="ORF">C8E99_0023</name>
</gene>
<keyword evidence="2 7" id="KW-0808">Transferase</keyword>
<dbReference type="InterPro" id="IPR029055">
    <property type="entry name" value="Ntn_hydrolases_N"/>
</dbReference>
<keyword evidence="3" id="KW-0378">Hydrolase</keyword>
<dbReference type="PRINTS" id="PR01210">
    <property type="entry name" value="GGTRANSPTASE"/>
</dbReference>
<protein>
    <submittedName>
        <fullName evidence="7">Gamma-glutamyltransferase 1</fullName>
    </submittedName>
</protein>
<evidence type="ECO:0000256" key="2">
    <source>
        <dbReference type="ARBA" id="ARBA00022679"/>
    </source>
</evidence>
<organism evidence="7 8">
    <name type="scientific">Citricoccus muralis</name>
    <dbReference type="NCBI Taxonomy" id="169134"/>
    <lineage>
        <taxon>Bacteria</taxon>
        <taxon>Bacillati</taxon>
        <taxon>Actinomycetota</taxon>
        <taxon>Actinomycetes</taxon>
        <taxon>Micrococcales</taxon>
        <taxon>Micrococcaceae</taxon>
        <taxon>Citricoccus</taxon>
    </lineage>
</organism>
<dbReference type="Proteomes" id="UP000256727">
    <property type="component" value="Unassembled WGS sequence"/>
</dbReference>
<accession>A0A3D9L8T9</accession>
<comment type="similarity">
    <text evidence="1">Belongs to the gamma-glutamyltransferase family.</text>
</comment>
<name>A0A3D9L8T9_9MICC</name>
<keyword evidence="4" id="KW-0865">Zymogen</keyword>
<sequence>MKSIAFRTASAVAAALLMTSCSAPSPVPSPAGEAGGTGSGASDSRTPDAPSSGATSPTTEPEPGQQLQQHAVAAAHPEAVEAGMDILAQGGNAADAAVATAFAVAVVEPYASGIGGGGSVILAGPGREPVSYDYREVVAQDGRIPDSGTGVPGFVAGLAELHAEHGDLDWDQVLEPAIGLAGDGFPVSEFLAQRLRSDFGPASIEGLNHYHDASGEPLAAGDRLVQRDLAQTMTTLAQEGPEVFYTGSLAQELTSVDGLDAASLAAYESEQVVPVGGNFGDYEVLSAAPPLPGAALVQQLQLAEALGIDGHEPGSPGYVDRLSEAWIAAEGSVKHLIGDPDFVDVPVDRLTDPEANARIAEQVNLLAGGADVGAFTGPDAREGAVPGAGGALVQAAGQPVTAGNTTHLTVVDQDGFTVSMTNTLTSFWGGSESEYVGGFFLNNQLSRFATEESEANQPEPGRKSVSWSAPSMVLDDQGRPVLGLGSPGGHQIPNILTGVLVAWGLQGATLQEAVDAPRFHLQDGVLAVEEEPSPELAELITARDWELQRTERDQAIFGSVQALEIDYETGQITGARDSRREADVAIADADSPSGAE</sequence>
<dbReference type="InterPro" id="IPR043138">
    <property type="entry name" value="GGT_lsub"/>
</dbReference>
<keyword evidence="6" id="KW-0732">Signal</keyword>
<dbReference type="RefSeq" id="WP_115930567.1">
    <property type="nucleotide sequence ID" value="NZ_QREH01000001.1"/>
</dbReference>
<dbReference type="PROSITE" id="PS51257">
    <property type="entry name" value="PROKAR_LIPOPROTEIN"/>
    <property type="match status" value="1"/>
</dbReference>
<dbReference type="SUPFAM" id="SSF56235">
    <property type="entry name" value="N-terminal nucleophile aminohydrolases (Ntn hydrolases)"/>
    <property type="match status" value="1"/>
</dbReference>
<dbReference type="PANTHER" id="PTHR43199:SF1">
    <property type="entry name" value="GLUTATHIONE HYDROLASE PROENZYME"/>
    <property type="match status" value="1"/>
</dbReference>
<evidence type="ECO:0000256" key="1">
    <source>
        <dbReference type="ARBA" id="ARBA00009381"/>
    </source>
</evidence>
<reference evidence="7 8" key="1">
    <citation type="submission" date="2018-07" db="EMBL/GenBank/DDBJ databases">
        <title>Sequencing the genomes of 1000 actinobacteria strains.</title>
        <authorList>
            <person name="Klenk H.-P."/>
        </authorList>
    </citation>
    <scope>NUCLEOTIDE SEQUENCE [LARGE SCALE GENOMIC DNA]</scope>
    <source>
        <strain evidence="7 8">DSM 14442</strain>
    </source>
</reference>
<feature type="compositionally biased region" description="Low complexity" evidence="5">
    <location>
        <begin position="65"/>
        <end position="74"/>
    </location>
</feature>
<feature type="chain" id="PRO_5039471646" evidence="6">
    <location>
        <begin position="24"/>
        <end position="596"/>
    </location>
</feature>
<dbReference type="Pfam" id="PF01019">
    <property type="entry name" value="G_glu_transpept"/>
    <property type="match status" value="1"/>
</dbReference>
<dbReference type="AlphaFoldDB" id="A0A3D9L8T9"/>
<dbReference type="OrthoDB" id="9781342at2"/>
<comment type="caution">
    <text evidence="7">The sequence shown here is derived from an EMBL/GenBank/DDBJ whole genome shotgun (WGS) entry which is preliminary data.</text>
</comment>
<dbReference type="Gene3D" id="1.10.246.130">
    <property type="match status" value="1"/>
</dbReference>
<dbReference type="GO" id="GO:0016787">
    <property type="term" value="F:hydrolase activity"/>
    <property type="evidence" value="ECO:0007669"/>
    <property type="project" value="UniProtKB-KW"/>
</dbReference>